<accession>A0CPE6</accession>
<dbReference type="EMBL" id="CT868130">
    <property type="protein sequence ID" value="CAK72663.1"/>
    <property type="molecule type" value="Genomic_DNA"/>
</dbReference>
<gene>
    <name evidence="1" type="ORF">GSPATT00009054001</name>
</gene>
<name>A0CPE6_PARTE</name>
<evidence type="ECO:0000313" key="2">
    <source>
        <dbReference type="Proteomes" id="UP000000600"/>
    </source>
</evidence>
<sequence length="92" mass="11197">MKALKPWKQPNKADIILEQHIMMRRLLSLENKIFVNLNQQMKDFKVHQEIIENRKKWFLQQYNFSHRQNKSKIYQAATDKISKSKSSKLMHQ</sequence>
<dbReference type="RefSeq" id="XP_001440060.1">
    <property type="nucleotide sequence ID" value="XM_001440023.1"/>
</dbReference>
<dbReference type="Proteomes" id="UP000000600">
    <property type="component" value="Unassembled WGS sequence"/>
</dbReference>
<reference evidence="1 2" key="1">
    <citation type="journal article" date="2006" name="Nature">
        <title>Global trends of whole-genome duplications revealed by the ciliate Paramecium tetraurelia.</title>
        <authorList>
            <consortium name="Genoscope"/>
            <person name="Aury J.-M."/>
            <person name="Jaillon O."/>
            <person name="Duret L."/>
            <person name="Noel B."/>
            <person name="Jubin C."/>
            <person name="Porcel B.M."/>
            <person name="Segurens B."/>
            <person name="Daubin V."/>
            <person name="Anthouard V."/>
            <person name="Aiach N."/>
            <person name="Arnaiz O."/>
            <person name="Billaut A."/>
            <person name="Beisson J."/>
            <person name="Blanc I."/>
            <person name="Bouhouche K."/>
            <person name="Camara F."/>
            <person name="Duharcourt S."/>
            <person name="Guigo R."/>
            <person name="Gogendeau D."/>
            <person name="Katinka M."/>
            <person name="Keller A.-M."/>
            <person name="Kissmehl R."/>
            <person name="Klotz C."/>
            <person name="Koll F."/>
            <person name="Le Moue A."/>
            <person name="Lepere C."/>
            <person name="Malinsky S."/>
            <person name="Nowacki M."/>
            <person name="Nowak J.K."/>
            <person name="Plattner H."/>
            <person name="Poulain J."/>
            <person name="Ruiz F."/>
            <person name="Serrano V."/>
            <person name="Zagulski M."/>
            <person name="Dessen P."/>
            <person name="Betermier M."/>
            <person name="Weissenbach J."/>
            <person name="Scarpelli C."/>
            <person name="Schachter V."/>
            <person name="Sperling L."/>
            <person name="Meyer E."/>
            <person name="Cohen J."/>
            <person name="Wincker P."/>
        </authorList>
    </citation>
    <scope>NUCLEOTIDE SEQUENCE [LARGE SCALE GENOMIC DNA]</scope>
    <source>
        <strain evidence="1 2">Stock d4-2</strain>
    </source>
</reference>
<dbReference type="KEGG" id="ptm:GSPATT00009054001"/>
<dbReference type="InParanoid" id="A0CPE6"/>
<dbReference type="HOGENOM" id="CLU_2417921_0_0_1"/>
<organism evidence="1 2">
    <name type="scientific">Paramecium tetraurelia</name>
    <dbReference type="NCBI Taxonomy" id="5888"/>
    <lineage>
        <taxon>Eukaryota</taxon>
        <taxon>Sar</taxon>
        <taxon>Alveolata</taxon>
        <taxon>Ciliophora</taxon>
        <taxon>Intramacronucleata</taxon>
        <taxon>Oligohymenophorea</taxon>
        <taxon>Peniculida</taxon>
        <taxon>Parameciidae</taxon>
        <taxon>Paramecium</taxon>
    </lineage>
</organism>
<dbReference type="GeneID" id="5025845"/>
<dbReference type="AlphaFoldDB" id="A0CPE6"/>
<evidence type="ECO:0000313" key="1">
    <source>
        <dbReference type="EMBL" id="CAK72663.1"/>
    </source>
</evidence>
<proteinExistence type="predicted"/>
<protein>
    <submittedName>
        <fullName evidence="1">Uncharacterized protein</fullName>
    </submittedName>
</protein>
<keyword evidence="2" id="KW-1185">Reference proteome</keyword>